<comment type="caution">
    <text evidence="2">The sequence shown here is derived from an EMBL/GenBank/DDBJ whole genome shotgun (WGS) entry which is preliminary data.</text>
</comment>
<evidence type="ECO:0000259" key="1">
    <source>
        <dbReference type="PROSITE" id="PS50008"/>
    </source>
</evidence>
<dbReference type="Pfam" id="PF12010">
    <property type="entry name" value="DUF3502"/>
    <property type="match status" value="1"/>
</dbReference>
<evidence type="ECO:0000313" key="3">
    <source>
        <dbReference type="Proteomes" id="UP000054526"/>
    </source>
</evidence>
<name>A0ABR5A609_9BACL</name>
<proteinExistence type="predicted"/>
<protein>
    <recommendedName>
        <fullName evidence="1">PI-PLC Y-box domain-containing protein</fullName>
    </recommendedName>
</protein>
<gene>
    <name evidence="2" type="ORF">SD71_07645</name>
</gene>
<dbReference type="InterPro" id="IPR001711">
    <property type="entry name" value="PLipase_C_Pinositol-sp_Y"/>
</dbReference>
<dbReference type="EMBL" id="JXAL01000008">
    <property type="protein sequence ID" value="KIL36469.1"/>
    <property type="molecule type" value="Genomic_DNA"/>
</dbReference>
<dbReference type="Gene3D" id="3.40.190.10">
    <property type="entry name" value="Periplasmic binding protein-like II"/>
    <property type="match status" value="1"/>
</dbReference>
<feature type="domain" description="PI-PLC Y-box" evidence="1">
    <location>
        <begin position="375"/>
        <end position="437"/>
    </location>
</feature>
<dbReference type="InterPro" id="IPR006059">
    <property type="entry name" value="SBP"/>
</dbReference>
<organism evidence="2 3">
    <name type="scientific">Cohnella kolymensis</name>
    <dbReference type="NCBI Taxonomy" id="1590652"/>
    <lineage>
        <taxon>Bacteria</taxon>
        <taxon>Bacillati</taxon>
        <taxon>Bacillota</taxon>
        <taxon>Bacilli</taxon>
        <taxon>Bacillales</taxon>
        <taxon>Paenibacillaceae</taxon>
        <taxon>Cohnella</taxon>
    </lineage>
</organism>
<dbReference type="InterPro" id="IPR022627">
    <property type="entry name" value="DUF3502"/>
</dbReference>
<keyword evidence="3" id="KW-1185">Reference proteome</keyword>
<reference evidence="2 3" key="1">
    <citation type="submission" date="2014-12" db="EMBL/GenBank/DDBJ databases">
        <title>Draft genome sequence of Cohnella kolymensis strain B-2846.</title>
        <authorList>
            <person name="Karlyshev A.V."/>
            <person name="Kudryashova E.B."/>
        </authorList>
    </citation>
    <scope>NUCLEOTIDE SEQUENCE [LARGE SCALE GENOMIC DNA]</scope>
    <source>
        <strain evidence="2 3">VKM B-2846</strain>
    </source>
</reference>
<dbReference type="InterPro" id="IPR050490">
    <property type="entry name" value="Bact_solute-bd_prot1"/>
</dbReference>
<dbReference type="Pfam" id="PF01547">
    <property type="entry name" value="SBP_bac_1"/>
    <property type="match status" value="1"/>
</dbReference>
<dbReference type="PANTHER" id="PTHR43649:SF17">
    <property type="entry name" value="ABC TRANSPORTER SOLUTE BINDING PROTEIN-SUGAR TRANSPORT"/>
    <property type="match status" value="1"/>
</dbReference>
<dbReference type="SUPFAM" id="SSF53850">
    <property type="entry name" value="Periplasmic binding protein-like II"/>
    <property type="match status" value="1"/>
</dbReference>
<dbReference type="PANTHER" id="PTHR43649">
    <property type="entry name" value="ARABINOSE-BINDING PROTEIN-RELATED"/>
    <property type="match status" value="1"/>
</dbReference>
<dbReference type="PROSITE" id="PS50008">
    <property type="entry name" value="PIPLC_Y_DOMAIN"/>
    <property type="match status" value="1"/>
</dbReference>
<sequence length="503" mass="56632">MLLVLAIGWLIYSDGRYDPYPSSPASDRKETSHPADDKLVMMFPSGSVPRDLPLVQKEINRYLSTKIGARIEIKLVERGVWAEKTGLMFASGEQIDLLFAAGWMRFAEEVAKGRFLPLDDWLNRYGKDIVQTLDPSILEAGKINGKVYGIETNKEFASSKGIVVRKDLADKYGIDLSSIRTLEDFGPVFQKIKENEPDVIPLQARADRSPLTFMMQYGLFDLLGDGPGVLERDGDGMKVVNMEETKAFHQYAQLMYEWNRAGYLNPDASTTKDTESEVVKAGKAFAYAESLKPGFDMQASRGTGMPMVTVELTRPYTTTADTTSAMFAITKNAKHPEKAMMFLNLLFKDKYLLNLLNWGIEGTHYVKKSDTVINYPPGVDARSVGYNLNQSWMFGNQLNSYLWANEDPHLWDEYRQFNENADKSKALGFVFNPDTVKAEIAACMLVSKEFAPALNTGEQDPSVILPMYIDRLKAAGADQIIQEKQRQLEEWLVSREHAAGDRR</sequence>
<dbReference type="Proteomes" id="UP000054526">
    <property type="component" value="Unassembled WGS sequence"/>
</dbReference>
<accession>A0ABR5A609</accession>
<evidence type="ECO:0000313" key="2">
    <source>
        <dbReference type="EMBL" id="KIL36469.1"/>
    </source>
</evidence>